<dbReference type="Proteomes" id="UP000600139">
    <property type="component" value="Unassembled WGS sequence"/>
</dbReference>
<gene>
    <name evidence="1" type="ORF">JIN84_18935</name>
</gene>
<organism evidence="1 2">
    <name type="scientific">Luteolibacter yonseiensis</name>
    <dbReference type="NCBI Taxonomy" id="1144680"/>
    <lineage>
        <taxon>Bacteria</taxon>
        <taxon>Pseudomonadati</taxon>
        <taxon>Verrucomicrobiota</taxon>
        <taxon>Verrucomicrobiia</taxon>
        <taxon>Verrucomicrobiales</taxon>
        <taxon>Verrucomicrobiaceae</taxon>
        <taxon>Luteolibacter</taxon>
    </lineage>
</organism>
<dbReference type="EMBL" id="JAENIK010000012">
    <property type="protein sequence ID" value="MBK1817702.1"/>
    <property type="molecule type" value="Genomic_DNA"/>
</dbReference>
<keyword evidence="2" id="KW-1185">Reference proteome</keyword>
<dbReference type="RefSeq" id="WP_200352637.1">
    <property type="nucleotide sequence ID" value="NZ_BAABHZ010000001.1"/>
</dbReference>
<accession>A0A934V8X0</accession>
<reference evidence="1" key="1">
    <citation type="submission" date="2021-01" db="EMBL/GenBank/DDBJ databases">
        <title>Modified the classification status of verrucomicrobia.</title>
        <authorList>
            <person name="Feng X."/>
        </authorList>
    </citation>
    <scope>NUCLEOTIDE SEQUENCE</scope>
    <source>
        <strain evidence="1">JCM 18052</strain>
    </source>
</reference>
<protein>
    <submittedName>
        <fullName evidence="1">Uncharacterized protein</fullName>
    </submittedName>
</protein>
<comment type="caution">
    <text evidence="1">The sequence shown here is derived from an EMBL/GenBank/DDBJ whole genome shotgun (WGS) entry which is preliminary data.</text>
</comment>
<sequence length="61" mass="7062">MSTKQLAMETIRDLPDDASWSEIEERIHFLAAIEAAREDVRRGDVVPHEEIRGLIETWISK</sequence>
<dbReference type="AlphaFoldDB" id="A0A934V8X0"/>
<evidence type="ECO:0000313" key="1">
    <source>
        <dbReference type="EMBL" id="MBK1817702.1"/>
    </source>
</evidence>
<name>A0A934V8X0_9BACT</name>
<proteinExistence type="predicted"/>
<evidence type="ECO:0000313" key="2">
    <source>
        <dbReference type="Proteomes" id="UP000600139"/>
    </source>
</evidence>